<organism evidence="2 4">
    <name type="scientific">Rhizophagus clarus</name>
    <dbReference type="NCBI Taxonomy" id="94130"/>
    <lineage>
        <taxon>Eukaryota</taxon>
        <taxon>Fungi</taxon>
        <taxon>Fungi incertae sedis</taxon>
        <taxon>Mucoromycota</taxon>
        <taxon>Glomeromycotina</taxon>
        <taxon>Glomeromycetes</taxon>
        <taxon>Glomerales</taxon>
        <taxon>Glomeraceae</taxon>
        <taxon>Rhizophagus</taxon>
    </lineage>
</organism>
<keyword evidence="1" id="KW-0732">Signal</keyword>
<gene>
    <name evidence="3" type="ORF">RCL2_002967000</name>
    <name evidence="2" type="ORF">RclHR1_03520023</name>
</gene>
<reference evidence="2 4" key="1">
    <citation type="submission" date="2017-11" db="EMBL/GenBank/DDBJ databases">
        <title>The genome of Rhizophagus clarus HR1 reveals common genetic basis of auxotrophy among arbuscular mycorrhizal fungi.</title>
        <authorList>
            <person name="Kobayashi Y."/>
        </authorList>
    </citation>
    <scope>NUCLEOTIDE SEQUENCE [LARGE SCALE GENOMIC DNA]</scope>
    <source>
        <strain evidence="2 4">HR1</strain>
    </source>
</reference>
<sequence>MIIPIFMLLLTIFPYALFAPCTPPNCCPTPGTFEIFPITLPKPITITVTNTLEFYNEPCKTIKATAAPVPPGTTITLSGSGSFVTEGQCLPFSKGESSIWLFTTLGYLFTGDTNIFDLNLTPVTKIQAKCYCHVSCQP</sequence>
<evidence type="ECO:0000313" key="4">
    <source>
        <dbReference type="Proteomes" id="UP000247702"/>
    </source>
</evidence>
<protein>
    <recommendedName>
        <fullName evidence="5">IPT/TIG domain-containing protein</fullName>
    </recommendedName>
</protein>
<dbReference type="Proteomes" id="UP000247702">
    <property type="component" value="Unassembled WGS sequence"/>
</dbReference>
<evidence type="ECO:0000256" key="1">
    <source>
        <dbReference type="SAM" id="SignalP"/>
    </source>
</evidence>
<evidence type="ECO:0008006" key="5">
    <source>
        <dbReference type="Google" id="ProtNLM"/>
    </source>
</evidence>
<accession>A0A2Z6RBD3</accession>
<dbReference type="AlphaFoldDB" id="A0A2Z6RBD3"/>
<name>A0A2Z6RBD3_9GLOM</name>
<dbReference type="Proteomes" id="UP000615446">
    <property type="component" value="Unassembled WGS sequence"/>
</dbReference>
<dbReference type="OrthoDB" id="10475194at2759"/>
<feature type="signal peptide" evidence="1">
    <location>
        <begin position="1"/>
        <end position="18"/>
    </location>
</feature>
<dbReference type="EMBL" id="BEXD01002802">
    <property type="protein sequence ID" value="GBB99443.1"/>
    <property type="molecule type" value="Genomic_DNA"/>
</dbReference>
<keyword evidence="4" id="KW-1185">Reference proteome</keyword>
<comment type="caution">
    <text evidence="2">The sequence shown here is derived from an EMBL/GenBank/DDBJ whole genome shotgun (WGS) entry which is preliminary data.</text>
</comment>
<evidence type="ECO:0000313" key="2">
    <source>
        <dbReference type="EMBL" id="GBB99443.1"/>
    </source>
</evidence>
<feature type="chain" id="PRO_5044073137" description="IPT/TIG domain-containing protein" evidence="1">
    <location>
        <begin position="19"/>
        <end position="138"/>
    </location>
</feature>
<evidence type="ECO:0000313" key="3">
    <source>
        <dbReference type="EMBL" id="GET03326.1"/>
    </source>
</evidence>
<proteinExistence type="predicted"/>
<dbReference type="EMBL" id="BLAL01000319">
    <property type="protein sequence ID" value="GET03326.1"/>
    <property type="molecule type" value="Genomic_DNA"/>
</dbReference>
<reference evidence="3" key="2">
    <citation type="submission" date="2019-10" db="EMBL/GenBank/DDBJ databases">
        <title>Conservation and host-specific expression of non-tandemly repeated heterogenous ribosome RNA gene in arbuscular mycorrhizal fungi.</title>
        <authorList>
            <person name="Maeda T."/>
            <person name="Kobayashi Y."/>
            <person name="Nakagawa T."/>
            <person name="Ezawa T."/>
            <person name="Yamaguchi K."/>
            <person name="Bino T."/>
            <person name="Nishimoto Y."/>
            <person name="Shigenobu S."/>
            <person name="Kawaguchi M."/>
        </authorList>
    </citation>
    <scope>NUCLEOTIDE SEQUENCE</scope>
    <source>
        <strain evidence="3">HR1</strain>
    </source>
</reference>